<dbReference type="SUPFAM" id="SSF53850">
    <property type="entry name" value="Periplasmic binding protein-like II"/>
    <property type="match status" value="1"/>
</dbReference>
<dbReference type="InterPro" id="IPR044527">
    <property type="entry name" value="NrtA/CpmA_ABC-bd_dom"/>
</dbReference>
<comment type="similarity">
    <text evidence="6">Belongs to the CmpA/NrtA family.</text>
</comment>
<reference evidence="9 10" key="1">
    <citation type="submission" date="2020-07" db="EMBL/GenBank/DDBJ databases">
        <title>non toxigenic Corynebacterium sp. nov from a clinical source.</title>
        <authorList>
            <person name="Bernier A.-M."/>
            <person name="Bernard K."/>
        </authorList>
    </citation>
    <scope>NUCLEOTIDE SEQUENCE [LARGE SCALE GENOMIC DNA]</scope>
    <source>
        <strain evidence="10">NML 93-0612</strain>
    </source>
</reference>
<dbReference type="GO" id="GO:0005886">
    <property type="term" value="C:plasma membrane"/>
    <property type="evidence" value="ECO:0007669"/>
    <property type="project" value="UniProtKB-SubCell"/>
</dbReference>
<accession>A0A7G5FHC6</accession>
<keyword evidence="2" id="KW-0813">Transport</keyword>
<organism evidence="9 10">
    <name type="scientific">Corynebacterium hindlerae</name>
    <dbReference type="NCBI Taxonomy" id="699041"/>
    <lineage>
        <taxon>Bacteria</taxon>
        <taxon>Bacillati</taxon>
        <taxon>Actinomycetota</taxon>
        <taxon>Actinomycetes</taxon>
        <taxon>Mycobacteriales</taxon>
        <taxon>Corynebacteriaceae</taxon>
        <taxon>Corynebacterium</taxon>
    </lineage>
</organism>
<dbReference type="EMBL" id="CP059833">
    <property type="protein sequence ID" value="QMV86017.1"/>
    <property type="molecule type" value="Genomic_DNA"/>
</dbReference>
<feature type="transmembrane region" description="Helical" evidence="7">
    <location>
        <begin position="40"/>
        <end position="59"/>
    </location>
</feature>
<evidence type="ECO:0000256" key="4">
    <source>
        <dbReference type="ARBA" id="ARBA00022519"/>
    </source>
</evidence>
<name>A0A7G5FHC6_9CORY</name>
<evidence type="ECO:0000256" key="1">
    <source>
        <dbReference type="ARBA" id="ARBA00004533"/>
    </source>
</evidence>
<dbReference type="RefSeq" id="WP_182386832.1">
    <property type="nucleotide sequence ID" value="NZ_CP059833.1"/>
</dbReference>
<evidence type="ECO:0000313" key="9">
    <source>
        <dbReference type="EMBL" id="QMV86017.1"/>
    </source>
</evidence>
<sequence>MSLITRRTALQLSAAVGVSALLSAATTTKPSKTQPLTIGYVPIACAMPLILADALGLFASHGAAVKLKKFAGWADLWSAYATDQLHVAHMLAPMPVAIDSGMTDAQRPTELAFTQNTNGQAITLATRHHGAVTTAQDFRGMVLGIPFEYSVHALLLRQFLETGGVRPGEDVELRLLRPADMVAQLEVGTIDGFVGPEPFNQRAIASGAGRIFRLTRQLWDGHPCCSIAMAKDWKERHPETARALVAALSEAALLADDDSFTPQLISIASSPTYLNQPAKLFEPVFSGRYRDWDSDKEVLDPLRVEYGGPTDPGALIWMTTQLTRWGLAGNAVPHTDEAIIAASRAVLTDGTLPADLPDLTISGDSFSPLAPTQGR</sequence>
<evidence type="ECO:0000256" key="5">
    <source>
        <dbReference type="ARBA" id="ARBA00023136"/>
    </source>
</evidence>
<dbReference type="InterPro" id="IPR006311">
    <property type="entry name" value="TAT_signal"/>
</dbReference>
<keyword evidence="7" id="KW-0812">Transmembrane</keyword>
<proteinExistence type="inferred from homology"/>
<dbReference type="AlphaFoldDB" id="A0A7G5FHC6"/>
<keyword evidence="7" id="KW-1133">Transmembrane helix</keyword>
<dbReference type="CDD" id="cd13553">
    <property type="entry name" value="PBP2_NrtA_CpmA_like"/>
    <property type="match status" value="1"/>
</dbReference>
<keyword evidence="8" id="KW-0732">Signal</keyword>
<dbReference type="PROSITE" id="PS51318">
    <property type="entry name" value="TAT"/>
    <property type="match status" value="1"/>
</dbReference>
<comment type="subcellular location">
    <subcellularLocation>
        <location evidence="1">Cell inner membrane</location>
    </subcellularLocation>
</comment>
<evidence type="ECO:0000256" key="8">
    <source>
        <dbReference type="SAM" id="SignalP"/>
    </source>
</evidence>
<feature type="chain" id="PRO_5028969675" evidence="8">
    <location>
        <begin position="25"/>
        <end position="375"/>
    </location>
</feature>
<keyword evidence="3" id="KW-1003">Cell membrane</keyword>
<evidence type="ECO:0000256" key="2">
    <source>
        <dbReference type="ARBA" id="ARBA00022448"/>
    </source>
</evidence>
<evidence type="ECO:0000256" key="6">
    <source>
        <dbReference type="ARBA" id="ARBA00024031"/>
    </source>
</evidence>
<dbReference type="Proteomes" id="UP000515570">
    <property type="component" value="Chromosome"/>
</dbReference>
<protein>
    <submittedName>
        <fullName evidence="9">ABC transporter substrate-binding protein</fullName>
    </submittedName>
</protein>
<evidence type="ECO:0000256" key="7">
    <source>
        <dbReference type="SAM" id="Phobius"/>
    </source>
</evidence>
<keyword evidence="10" id="KW-1185">Reference proteome</keyword>
<dbReference type="Pfam" id="PF13379">
    <property type="entry name" value="NMT1_2"/>
    <property type="match status" value="1"/>
</dbReference>
<dbReference type="PANTHER" id="PTHR30024">
    <property type="entry name" value="ALIPHATIC SULFONATES-BINDING PROTEIN-RELATED"/>
    <property type="match status" value="1"/>
</dbReference>
<keyword evidence="5 7" id="KW-0472">Membrane</keyword>
<dbReference type="PANTHER" id="PTHR30024:SF43">
    <property type="entry name" value="BLL4572 PROTEIN"/>
    <property type="match status" value="1"/>
</dbReference>
<evidence type="ECO:0000256" key="3">
    <source>
        <dbReference type="ARBA" id="ARBA00022475"/>
    </source>
</evidence>
<keyword evidence="4" id="KW-0997">Cell inner membrane</keyword>
<feature type="signal peptide" evidence="8">
    <location>
        <begin position="1"/>
        <end position="24"/>
    </location>
</feature>
<gene>
    <name evidence="9" type="ORF">HW450_04675</name>
</gene>
<evidence type="ECO:0000313" key="10">
    <source>
        <dbReference type="Proteomes" id="UP000515570"/>
    </source>
</evidence>
<dbReference type="Gene3D" id="3.40.190.10">
    <property type="entry name" value="Periplasmic binding protein-like II"/>
    <property type="match status" value="2"/>
</dbReference>